<feature type="region of interest" description="Disordered" evidence="1">
    <location>
        <begin position="1"/>
        <end position="31"/>
    </location>
</feature>
<evidence type="ECO:0000313" key="2">
    <source>
        <dbReference type="EMBL" id="PQM48538.1"/>
    </source>
</evidence>
<gene>
    <name evidence="2" type="ORF">C1Y40_01252</name>
</gene>
<evidence type="ECO:0000313" key="3">
    <source>
        <dbReference type="Proteomes" id="UP000238296"/>
    </source>
</evidence>
<sequence length="136" mass="13368">MLGGNTATGARRSTTTNAQTSRPPKASSPAAAIKLCGSSAALTASAAAPRISSDRTGIRIGSPGCSSRPAGSTTLTATAIATVSIASAENVHRHSPHRAKKPPTAGPHQGADPHIADTSADARVHSALGSTALISA</sequence>
<accession>A0A2S8BPD7</accession>
<proteinExistence type="predicted"/>
<dbReference type="Proteomes" id="UP000238296">
    <property type="component" value="Unassembled WGS sequence"/>
</dbReference>
<feature type="region of interest" description="Disordered" evidence="1">
    <location>
        <begin position="44"/>
        <end position="72"/>
    </location>
</feature>
<comment type="caution">
    <text evidence="2">The sequence shown here is derived from an EMBL/GenBank/DDBJ whole genome shotgun (WGS) entry which is preliminary data.</text>
</comment>
<name>A0A2S8BPD7_9MYCO</name>
<protein>
    <submittedName>
        <fullName evidence="2">Uncharacterized protein</fullName>
    </submittedName>
</protein>
<feature type="region of interest" description="Disordered" evidence="1">
    <location>
        <begin position="87"/>
        <end position="123"/>
    </location>
</feature>
<feature type="compositionally biased region" description="Polar residues" evidence="1">
    <location>
        <begin position="1"/>
        <end position="20"/>
    </location>
</feature>
<dbReference type="AlphaFoldDB" id="A0A2S8BPD7"/>
<organism evidence="2 3">
    <name type="scientific">Mycobacterium talmoniae</name>
    <dbReference type="NCBI Taxonomy" id="1858794"/>
    <lineage>
        <taxon>Bacteria</taxon>
        <taxon>Bacillati</taxon>
        <taxon>Actinomycetota</taxon>
        <taxon>Actinomycetes</taxon>
        <taxon>Mycobacteriales</taxon>
        <taxon>Mycobacteriaceae</taxon>
        <taxon>Mycobacterium</taxon>
    </lineage>
</organism>
<dbReference type="EMBL" id="PPEA01000176">
    <property type="protein sequence ID" value="PQM48538.1"/>
    <property type="molecule type" value="Genomic_DNA"/>
</dbReference>
<evidence type="ECO:0000256" key="1">
    <source>
        <dbReference type="SAM" id="MobiDB-lite"/>
    </source>
</evidence>
<reference evidence="2 3" key="1">
    <citation type="journal article" date="2017" name="Int. J. Syst. Evol. Microbiol.">
        <title>Mycobacterium talmoniae sp. nov., a slowly growing mycobacterium isolated from human respiratory samples.</title>
        <authorList>
            <person name="Davidson R.M."/>
            <person name="DeGroote M.A."/>
            <person name="Marola J.L."/>
            <person name="Buss S."/>
            <person name="Jones V."/>
            <person name="McNeil M.R."/>
            <person name="Freifeld A.G."/>
            <person name="Elaine Epperson L."/>
            <person name="Hasan N.A."/>
            <person name="Jackson M."/>
            <person name="Iwen P.C."/>
            <person name="Salfinger M."/>
            <person name="Strong M."/>
        </authorList>
    </citation>
    <scope>NUCLEOTIDE SEQUENCE [LARGE SCALE GENOMIC DNA]</scope>
    <source>
        <strain evidence="2 3">ATCC BAA-2683</strain>
    </source>
</reference>
<feature type="compositionally biased region" description="Low complexity" evidence="1">
    <location>
        <begin position="21"/>
        <end position="31"/>
    </location>
</feature>